<dbReference type="AlphaFoldDB" id="A0A4S8L6D2"/>
<accession>A0A4S8L6D2</accession>
<evidence type="ECO:0000313" key="2">
    <source>
        <dbReference type="Proteomes" id="UP000297245"/>
    </source>
</evidence>
<name>A0A4S8L6D2_DENBC</name>
<protein>
    <submittedName>
        <fullName evidence="1">Uncharacterized protein</fullName>
    </submittedName>
</protein>
<organism evidence="1 2">
    <name type="scientific">Dendrothele bispora (strain CBS 962.96)</name>
    <dbReference type="NCBI Taxonomy" id="1314807"/>
    <lineage>
        <taxon>Eukaryota</taxon>
        <taxon>Fungi</taxon>
        <taxon>Dikarya</taxon>
        <taxon>Basidiomycota</taxon>
        <taxon>Agaricomycotina</taxon>
        <taxon>Agaricomycetes</taxon>
        <taxon>Agaricomycetidae</taxon>
        <taxon>Agaricales</taxon>
        <taxon>Agaricales incertae sedis</taxon>
        <taxon>Dendrothele</taxon>
    </lineage>
</organism>
<keyword evidence="2" id="KW-1185">Reference proteome</keyword>
<gene>
    <name evidence="1" type="ORF">K435DRAFT_807060</name>
</gene>
<sequence>MSLEYTNLGDLHINNVGRDQNVYNFRNPKIVIVDRSTLHALSGEMQNIDIVSMDRETSDLRPSPEAAQTSGQLDEQMPILDNALLSIKEQYEQLKRSDINYGNMVFQNNGGATYRDRYGKRKRLYFVRKAHKAKVRGAISTVVDYSGPNGVTAFDRDLTFFGQDQFALARFALDYRTNMDANTIDNIPDIEKSYYNLDGYMLLSGTQSNPSRIEIIQLGSVICQRSGKLIGTIPCPPPRGLSMWSRNSFYTDFDHPEFVRGLNGSSDWARFSFDNYTVLSKDGKTGTLAISCQTHVAPEDSEELEDISQTWLSQAGYLHHEMSSKAPDSTNDFLFLSAITFKLESLDIETCKKHGLPVLKPSIKAVNWKPYEYAAIRCFQRMKGYNPGTQQHAEEQELPLLQLQACNEPDDLLAQKYEVVECEYETVDSDDLDHKSGQPGCLYFGI</sequence>
<dbReference type="Proteomes" id="UP000297245">
    <property type="component" value="Unassembled WGS sequence"/>
</dbReference>
<reference evidence="1 2" key="1">
    <citation type="journal article" date="2019" name="Nat. Ecol. Evol.">
        <title>Megaphylogeny resolves global patterns of mushroom evolution.</title>
        <authorList>
            <person name="Varga T."/>
            <person name="Krizsan K."/>
            <person name="Foldi C."/>
            <person name="Dima B."/>
            <person name="Sanchez-Garcia M."/>
            <person name="Sanchez-Ramirez S."/>
            <person name="Szollosi G.J."/>
            <person name="Szarkandi J.G."/>
            <person name="Papp V."/>
            <person name="Albert L."/>
            <person name="Andreopoulos W."/>
            <person name="Angelini C."/>
            <person name="Antonin V."/>
            <person name="Barry K.W."/>
            <person name="Bougher N.L."/>
            <person name="Buchanan P."/>
            <person name="Buyck B."/>
            <person name="Bense V."/>
            <person name="Catcheside P."/>
            <person name="Chovatia M."/>
            <person name="Cooper J."/>
            <person name="Damon W."/>
            <person name="Desjardin D."/>
            <person name="Finy P."/>
            <person name="Geml J."/>
            <person name="Haridas S."/>
            <person name="Hughes K."/>
            <person name="Justo A."/>
            <person name="Karasinski D."/>
            <person name="Kautmanova I."/>
            <person name="Kiss B."/>
            <person name="Kocsube S."/>
            <person name="Kotiranta H."/>
            <person name="LaButti K.M."/>
            <person name="Lechner B.E."/>
            <person name="Liimatainen K."/>
            <person name="Lipzen A."/>
            <person name="Lukacs Z."/>
            <person name="Mihaltcheva S."/>
            <person name="Morgado L.N."/>
            <person name="Niskanen T."/>
            <person name="Noordeloos M.E."/>
            <person name="Ohm R.A."/>
            <person name="Ortiz-Santana B."/>
            <person name="Ovrebo C."/>
            <person name="Racz N."/>
            <person name="Riley R."/>
            <person name="Savchenko A."/>
            <person name="Shiryaev A."/>
            <person name="Soop K."/>
            <person name="Spirin V."/>
            <person name="Szebenyi C."/>
            <person name="Tomsovsky M."/>
            <person name="Tulloss R.E."/>
            <person name="Uehling J."/>
            <person name="Grigoriev I.V."/>
            <person name="Vagvolgyi C."/>
            <person name="Papp T."/>
            <person name="Martin F.M."/>
            <person name="Miettinen O."/>
            <person name="Hibbett D.S."/>
            <person name="Nagy L.G."/>
        </authorList>
    </citation>
    <scope>NUCLEOTIDE SEQUENCE [LARGE SCALE GENOMIC DNA]</scope>
    <source>
        <strain evidence="1 2">CBS 962.96</strain>
    </source>
</reference>
<dbReference type="EMBL" id="ML179628">
    <property type="protein sequence ID" value="THU84021.1"/>
    <property type="molecule type" value="Genomic_DNA"/>
</dbReference>
<evidence type="ECO:0000313" key="1">
    <source>
        <dbReference type="EMBL" id="THU84021.1"/>
    </source>
</evidence>
<proteinExistence type="predicted"/>